<name>A0A3P7P8H6_DIBLA</name>
<evidence type="ECO:0000313" key="2">
    <source>
        <dbReference type="Proteomes" id="UP000281553"/>
    </source>
</evidence>
<dbReference type="EMBL" id="UYRU01101621">
    <property type="protein sequence ID" value="VDN41507.1"/>
    <property type="molecule type" value="Genomic_DNA"/>
</dbReference>
<gene>
    <name evidence="1" type="ORF">DILT_LOCUS18568</name>
</gene>
<protein>
    <submittedName>
        <fullName evidence="1">Uncharacterized protein</fullName>
    </submittedName>
</protein>
<keyword evidence="2" id="KW-1185">Reference proteome</keyword>
<reference evidence="1 2" key="1">
    <citation type="submission" date="2018-11" db="EMBL/GenBank/DDBJ databases">
        <authorList>
            <consortium name="Pathogen Informatics"/>
        </authorList>
    </citation>
    <scope>NUCLEOTIDE SEQUENCE [LARGE SCALE GENOMIC DNA]</scope>
</reference>
<dbReference type="AlphaFoldDB" id="A0A3P7P8H6"/>
<accession>A0A3P7P8H6</accession>
<proteinExistence type="predicted"/>
<evidence type="ECO:0000313" key="1">
    <source>
        <dbReference type="EMBL" id="VDN41507.1"/>
    </source>
</evidence>
<organism evidence="1 2">
    <name type="scientific">Dibothriocephalus latus</name>
    <name type="common">Fish tapeworm</name>
    <name type="synonym">Diphyllobothrium latum</name>
    <dbReference type="NCBI Taxonomy" id="60516"/>
    <lineage>
        <taxon>Eukaryota</taxon>
        <taxon>Metazoa</taxon>
        <taxon>Spiralia</taxon>
        <taxon>Lophotrochozoa</taxon>
        <taxon>Platyhelminthes</taxon>
        <taxon>Cestoda</taxon>
        <taxon>Eucestoda</taxon>
        <taxon>Diphyllobothriidea</taxon>
        <taxon>Diphyllobothriidae</taxon>
        <taxon>Dibothriocephalus</taxon>
    </lineage>
</organism>
<sequence length="117" mass="13327">MVRPDPEVTQVHAVVMVHPAPGEKLENAVQQESQERTDLRVQMDLRVRRVPPDLLDRLESAVIAVHPANPVKWGKKERRDLAVQLDLEGPEASPDPRERKVQLVRLEKRVLTAQQVP</sequence>
<dbReference type="Proteomes" id="UP000281553">
    <property type="component" value="Unassembled WGS sequence"/>
</dbReference>